<dbReference type="Gene3D" id="3.30.870.10">
    <property type="entry name" value="Endonuclease Chain A"/>
    <property type="match status" value="2"/>
</dbReference>
<dbReference type="Proteomes" id="UP000033101">
    <property type="component" value="Chromosome"/>
</dbReference>
<dbReference type="PANTHER" id="PTHR30218">
    <property type="entry name" value="POLYPHOSPHATE KINASE"/>
    <property type="match status" value="1"/>
</dbReference>
<dbReference type="Pfam" id="PF17941">
    <property type="entry name" value="PP_kinase_C_1"/>
    <property type="match status" value="1"/>
</dbReference>
<feature type="binding site" evidence="6">
    <location>
        <position position="80"/>
    </location>
    <ligand>
        <name>ATP</name>
        <dbReference type="ChEBI" id="CHEBI:30616"/>
    </ligand>
</feature>
<evidence type="ECO:0000259" key="10">
    <source>
        <dbReference type="Pfam" id="PF13090"/>
    </source>
</evidence>
<feature type="binding site" evidence="6">
    <location>
        <position position="632"/>
    </location>
    <ligand>
        <name>ATP</name>
        <dbReference type="ChEBI" id="CHEBI:30616"/>
    </ligand>
</feature>
<keyword evidence="4 6" id="KW-0418">Kinase</keyword>
<comment type="function">
    <text evidence="6 7">Catalyzes the reversible transfer of the terminal phosphate of ATP to form a long-chain polyphosphate (polyP).</text>
</comment>
<dbReference type="GO" id="GO:0005524">
    <property type="term" value="F:ATP binding"/>
    <property type="evidence" value="ECO:0007669"/>
    <property type="project" value="UniProtKB-KW"/>
</dbReference>
<comment type="catalytic activity">
    <reaction evidence="6 7">
        <text>[phosphate](n) + ATP = [phosphate](n+1) + ADP</text>
        <dbReference type="Rhea" id="RHEA:19573"/>
        <dbReference type="Rhea" id="RHEA-COMP:9859"/>
        <dbReference type="Rhea" id="RHEA-COMP:14280"/>
        <dbReference type="ChEBI" id="CHEBI:16838"/>
        <dbReference type="ChEBI" id="CHEBI:30616"/>
        <dbReference type="ChEBI" id="CHEBI:456216"/>
        <dbReference type="EC" id="2.7.4.1"/>
    </reaction>
</comment>
<dbReference type="AlphaFoldDB" id="A0A0E3SED0"/>
<keyword evidence="2 6" id="KW-0808">Transferase</keyword>
<dbReference type="CDD" id="cd09168">
    <property type="entry name" value="PLDc_PaPPK1_C2_like"/>
    <property type="match status" value="1"/>
</dbReference>
<proteinExistence type="inferred from homology"/>
<evidence type="ECO:0000256" key="5">
    <source>
        <dbReference type="ARBA" id="ARBA00022840"/>
    </source>
</evidence>
<keyword evidence="3 6" id="KW-0547">Nucleotide-binding</keyword>
<comment type="PTM">
    <text evidence="6 7">An intermediate of this reaction is the autophosphorylated ppk in which a phosphate is covalently linked to a histidine residue through a N-P bond.</text>
</comment>
<dbReference type="InterPro" id="IPR036832">
    <property type="entry name" value="PPK_N_dom_sf"/>
</dbReference>
<dbReference type="Gene3D" id="1.20.58.310">
    <property type="entry name" value="Polyphosphate kinase N-terminal domain"/>
    <property type="match status" value="1"/>
</dbReference>
<dbReference type="PANTHER" id="PTHR30218:SF0">
    <property type="entry name" value="POLYPHOSPHATE KINASE"/>
    <property type="match status" value="1"/>
</dbReference>
<dbReference type="CDD" id="cd09165">
    <property type="entry name" value="PLDc_PaPPK1_C1_like"/>
    <property type="match status" value="1"/>
</dbReference>
<feature type="binding site" evidence="6">
    <location>
        <position position="604"/>
    </location>
    <ligand>
        <name>ATP</name>
        <dbReference type="ChEBI" id="CHEBI:30616"/>
    </ligand>
</feature>
<evidence type="ECO:0000256" key="2">
    <source>
        <dbReference type="ARBA" id="ARBA00022679"/>
    </source>
</evidence>
<gene>
    <name evidence="6" type="primary">ppk</name>
    <name evidence="12" type="ORF">MSHOH_4036</name>
</gene>
<feature type="active site" description="Phosphohistidine intermediate" evidence="6">
    <location>
        <position position="474"/>
    </location>
</feature>
<evidence type="ECO:0000256" key="3">
    <source>
        <dbReference type="ARBA" id="ARBA00022741"/>
    </source>
</evidence>
<accession>A0A0E3SED0</accession>
<dbReference type="GO" id="GO:0046872">
    <property type="term" value="F:metal ion binding"/>
    <property type="evidence" value="ECO:0007669"/>
    <property type="project" value="UniProtKB-KW"/>
</dbReference>
<dbReference type="Pfam" id="PF02503">
    <property type="entry name" value="PP_kinase"/>
    <property type="match status" value="1"/>
</dbReference>
<dbReference type="EMBL" id="CP009516">
    <property type="protein sequence ID" value="AKB80519.1"/>
    <property type="molecule type" value="Genomic_DNA"/>
</dbReference>
<evidence type="ECO:0000256" key="1">
    <source>
        <dbReference type="ARBA" id="ARBA00022553"/>
    </source>
</evidence>
<dbReference type="InterPro" id="IPR003414">
    <property type="entry name" value="PP_kinase"/>
</dbReference>
<dbReference type="PATRIC" id="fig|1434110.4.peg.5138"/>
<dbReference type="Pfam" id="PF13090">
    <property type="entry name" value="PP_kinase_C"/>
    <property type="match status" value="1"/>
</dbReference>
<dbReference type="Gene3D" id="3.30.1840.10">
    <property type="entry name" value="Polyphosphate kinase middle domain"/>
    <property type="match status" value="1"/>
</dbReference>
<feature type="domain" description="Polyphosphate kinase C-terminal" evidence="11">
    <location>
        <begin position="370"/>
        <end position="536"/>
    </location>
</feature>
<dbReference type="GO" id="GO:0006799">
    <property type="term" value="P:polyphosphate biosynthetic process"/>
    <property type="evidence" value="ECO:0007669"/>
    <property type="project" value="UniProtKB-UniRule"/>
</dbReference>
<dbReference type="STRING" id="1434110.MSHOH_4036"/>
<dbReference type="InterPro" id="IPR041108">
    <property type="entry name" value="PP_kinase_C_1"/>
</dbReference>
<comment type="cofactor">
    <cofactor evidence="6">
        <name>Mg(2+)</name>
        <dbReference type="ChEBI" id="CHEBI:18420"/>
    </cofactor>
</comment>
<dbReference type="SUPFAM" id="SSF140356">
    <property type="entry name" value="PPK N-terminal domain-like"/>
    <property type="match status" value="1"/>
</dbReference>
<dbReference type="PIRSF" id="PIRSF015589">
    <property type="entry name" value="PP_kinase"/>
    <property type="match status" value="1"/>
</dbReference>
<feature type="domain" description="Polyphosphate kinase middle" evidence="8">
    <location>
        <begin position="156"/>
        <end position="344"/>
    </location>
</feature>
<evidence type="ECO:0000256" key="4">
    <source>
        <dbReference type="ARBA" id="ARBA00022777"/>
    </source>
</evidence>
<keyword evidence="5 6" id="KW-0067">ATP-binding</keyword>
<feature type="domain" description="Polyphosphate kinase N-terminal" evidence="9">
    <location>
        <begin position="42"/>
        <end position="146"/>
    </location>
</feature>
<dbReference type="HAMAP" id="MF_00347">
    <property type="entry name" value="Polyphosphate_kinase"/>
    <property type="match status" value="1"/>
</dbReference>
<dbReference type="EC" id="2.7.4.1" evidence="6 7"/>
<dbReference type="SUPFAM" id="SSF143724">
    <property type="entry name" value="PHP14-like"/>
    <property type="match status" value="1"/>
</dbReference>
<dbReference type="GO" id="GO:0009358">
    <property type="term" value="C:polyphosphate kinase complex"/>
    <property type="evidence" value="ECO:0007669"/>
    <property type="project" value="InterPro"/>
</dbReference>
<keyword evidence="1 6" id="KW-0597">Phosphoprotein</keyword>
<dbReference type="Pfam" id="PF13089">
    <property type="entry name" value="PP_kinase_N"/>
    <property type="match status" value="1"/>
</dbReference>
<dbReference type="SUPFAM" id="SSF56024">
    <property type="entry name" value="Phospholipase D/nuclease"/>
    <property type="match status" value="2"/>
</dbReference>
<keyword evidence="13" id="KW-1185">Reference proteome</keyword>
<dbReference type="InterPro" id="IPR025198">
    <property type="entry name" value="PPK_N_dom"/>
</dbReference>
<evidence type="ECO:0000259" key="11">
    <source>
        <dbReference type="Pfam" id="PF17941"/>
    </source>
</evidence>
<dbReference type="InterPro" id="IPR025200">
    <property type="entry name" value="PPK_C_dom2"/>
</dbReference>
<dbReference type="NCBIfam" id="NF003918">
    <property type="entry name" value="PRK05443.1-2"/>
    <property type="match status" value="1"/>
</dbReference>
<dbReference type="NCBIfam" id="TIGR03705">
    <property type="entry name" value="poly_P_kin"/>
    <property type="match status" value="1"/>
</dbReference>
<comment type="similarity">
    <text evidence="6 7">Belongs to the polyphosphate kinase 1 (PPK1) family.</text>
</comment>
<sequence length="732" mass="84447">MIGMERNFPIQCADFDRLVTDSVEGVRVEVSGMPDLSDPCFYADREYSWLQFNDRVLEEALDARNPLLERVKFLSIFGSNLDEFFMVRVSGVQKRITEGTKEDRVDELAQEQLQVIREELLRQLPINDNCWNEVLEPALRENGIKVLNYFELSGEDREKLRDYFERNIFPLLTPLGFDSGHPFPHISNLSLNLAVLIDDLDYGERFARVKIPPMFSRLIVVPEEGQEKITSSFDELKTGRFVWLEQLIAANLDLLFPGQRILGAYPFRITRDADLGFDEDGDKDLLTAVKQRVGRNYFGPAVRLETDHTMPERVSEILLKNLELTPPLMFRSAAPLGLSSLMKLAQINRPELKYEPFEQKKHSRMADKENIFSALKKKDILLYHPYDSFESVTDLVEESADDPDVLAIKMTLYRVDDNSRIIQALMKAADRNKQVAVLVELKARFDEENNIGWAKELERKGVHVAYGFPGRKTHAKMCLIVRAEKEGGIRYYVHMSTGNYNAVTGKIYTDFGYLTSDPFIGKDISDLFNALTGYSRKDHYIKLLAAPQTMRHQILERIRREIDVHEKFGNGHLIFKMNSLVDYQCIRELYRASRVGVKIDLIVRGICCLRPGIYGLSENIRAISIVGRFLEHSRVYYFRNGGKEEIFMGSADLMPRNLDNRVEVLFPVSSDYIPVVRDVILGTHLKDNIKARLLLPNGRTERIYPQPEEEELDSQFWMLENRGNWDIKTEES</sequence>
<dbReference type="KEGG" id="mhor:MSHOH_4036"/>
<feature type="binding site" evidence="6">
    <location>
        <position position="414"/>
    </location>
    <ligand>
        <name>Mg(2+)</name>
        <dbReference type="ChEBI" id="CHEBI:18420"/>
    </ligand>
</feature>
<dbReference type="NCBIfam" id="NF003921">
    <property type="entry name" value="PRK05443.2-2"/>
    <property type="match status" value="1"/>
</dbReference>
<evidence type="ECO:0000256" key="6">
    <source>
        <dbReference type="HAMAP-Rule" id="MF_00347"/>
    </source>
</evidence>
<organism evidence="12 13">
    <name type="scientific">Methanosarcina horonobensis HB-1 = JCM 15518</name>
    <dbReference type="NCBI Taxonomy" id="1434110"/>
    <lineage>
        <taxon>Archaea</taxon>
        <taxon>Methanobacteriati</taxon>
        <taxon>Methanobacteriota</taxon>
        <taxon>Stenosarchaea group</taxon>
        <taxon>Methanomicrobia</taxon>
        <taxon>Methanosarcinales</taxon>
        <taxon>Methanosarcinaceae</taxon>
        <taxon>Methanosarcina</taxon>
    </lineage>
</organism>
<protein>
    <recommendedName>
        <fullName evidence="6 7">Polyphosphate kinase</fullName>
        <ecNumber evidence="6 7">2.7.4.1</ecNumber>
    </recommendedName>
    <alternativeName>
        <fullName evidence="6">ATP-polyphosphate phosphotransferase</fullName>
    </alternativeName>
    <alternativeName>
        <fullName evidence="6">Polyphosphoric acid kinase</fullName>
    </alternativeName>
</protein>
<evidence type="ECO:0000259" key="9">
    <source>
        <dbReference type="Pfam" id="PF13089"/>
    </source>
</evidence>
<dbReference type="GO" id="GO:0008976">
    <property type="term" value="F:polyphosphate kinase activity"/>
    <property type="evidence" value="ECO:0007669"/>
    <property type="project" value="UniProtKB-UniRule"/>
</dbReference>
<evidence type="ECO:0000256" key="7">
    <source>
        <dbReference type="RuleBase" id="RU003800"/>
    </source>
</evidence>
<name>A0A0E3SED0_9EURY</name>
<feature type="binding site" evidence="6">
    <location>
        <position position="444"/>
    </location>
    <ligand>
        <name>Mg(2+)</name>
        <dbReference type="ChEBI" id="CHEBI:18420"/>
    </ligand>
</feature>
<evidence type="ECO:0000259" key="8">
    <source>
        <dbReference type="Pfam" id="PF02503"/>
    </source>
</evidence>
<dbReference type="InterPro" id="IPR036830">
    <property type="entry name" value="PP_kinase_middle_dom_sf"/>
</dbReference>
<keyword evidence="6" id="KW-0479">Metal-binding</keyword>
<feature type="binding site" evidence="6">
    <location>
        <position position="508"/>
    </location>
    <ligand>
        <name>ATP</name>
        <dbReference type="ChEBI" id="CHEBI:30616"/>
    </ligand>
</feature>
<reference evidence="12 13" key="1">
    <citation type="submission" date="2014-07" db="EMBL/GenBank/DDBJ databases">
        <title>Methanogenic archaea and the global carbon cycle.</title>
        <authorList>
            <person name="Henriksen J.R."/>
            <person name="Luke J."/>
            <person name="Reinhart S."/>
            <person name="Benedict M.N."/>
            <person name="Youngblut N.D."/>
            <person name="Metcalf M.E."/>
            <person name="Whitaker R.J."/>
            <person name="Metcalf W.W."/>
        </authorList>
    </citation>
    <scope>NUCLEOTIDE SEQUENCE [LARGE SCALE GENOMIC DNA]</scope>
    <source>
        <strain evidence="12 13">HB-1</strain>
    </source>
</reference>
<dbReference type="HOGENOM" id="CLU_009678_5_0_2"/>
<keyword evidence="6" id="KW-0460">Magnesium</keyword>
<feature type="domain" description="Polyphosphate kinase C-terminal" evidence="10">
    <location>
        <begin position="543"/>
        <end position="715"/>
    </location>
</feature>
<dbReference type="InterPro" id="IPR024953">
    <property type="entry name" value="PP_kinase_middle"/>
</dbReference>
<dbReference type="NCBIfam" id="NF003917">
    <property type="entry name" value="PRK05443.1-1"/>
    <property type="match status" value="1"/>
</dbReference>
<evidence type="ECO:0000313" key="12">
    <source>
        <dbReference type="EMBL" id="AKB80519.1"/>
    </source>
</evidence>
<evidence type="ECO:0000313" key="13">
    <source>
        <dbReference type="Proteomes" id="UP000033101"/>
    </source>
</evidence>